<evidence type="ECO:0000313" key="3">
    <source>
        <dbReference type="Proteomes" id="UP001207654"/>
    </source>
</evidence>
<dbReference type="InterPro" id="IPR010390">
    <property type="entry name" value="ABC-2_transporter-like"/>
</dbReference>
<evidence type="ECO:0000256" key="1">
    <source>
        <dbReference type="SAM" id="Phobius"/>
    </source>
</evidence>
<keyword evidence="1" id="KW-0812">Transmembrane</keyword>
<feature type="transmembrane region" description="Helical" evidence="1">
    <location>
        <begin position="149"/>
        <end position="176"/>
    </location>
</feature>
<feature type="transmembrane region" description="Helical" evidence="1">
    <location>
        <begin position="236"/>
        <end position="256"/>
    </location>
</feature>
<comment type="caution">
    <text evidence="2">The sequence shown here is derived from an EMBL/GenBank/DDBJ whole genome shotgun (WGS) entry which is preliminary data.</text>
</comment>
<reference evidence="2 3" key="1">
    <citation type="submission" date="2022-11" db="EMBL/GenBank/DDBJ databases">
        <title>Minimal conservation of predation-associated metabolite biosynthetic gene clusters underscores biosynthetic potential of Myxococcota including descriptions for ten novel species: Archangium lansinium sp. nov., Myxococcus landrumus sp. nov., Nannocystis bai.</title>
        <authorList>
            <person name="Ahearne A."/>
            <person name="Stevens C."/>
            <person name="Phillips K."/>
        </authorList>
    </citation>
    <scope>NUCLEOTIDE SEQUENCE [LARGE SCALE GENOMIC DNA]</scope>
    <source>
        <strain evidence="2 3">MIWBW</strain>
    </source>
</reference>
<protein>
    <submittedName>
        <fullName evidence="2">ABC-2 family transporter protein</fullName>
    </submittedName>
</protein>
<keyword evidence="1" id="KW-0472">Membrane</keyword>
<keyword evidence="3" id="KW-1185">Reference proteome</keyword>
<organism evidence="2 3">
    <name type="scientific">Archangium lansingense</name>
    <dbReference type="NCBI Taxonomy" id="2995310"/>
    <lineage>
        <taxon>Bacteria</taxon>
        <taxon>Pseudomonadati</taxon>
        <taxon>Myxococcota</taxon>
        <taxon>Myxococcia</taxon>
        <taxon>Myxococcales</taxon>
        <taxon>Cystobacterineae</taxon>
        <taxon>Archangiaceae</taxon>
        <taxon>Archangium</taxon>
    </lineage>
</organism>
<dbReference type="Pfam" id="PF06182">
    <property type="entry name" value="ABC2_membrane_6"/>
    <property type="match status" value="1"/>
</dbReference>
<feature type="transmembrane region" description="Helical" evidence="1">
    <location>
        <begin position="30"/>
        <end position="55"/>
    </location>
</feature>
<keyword evidence="1" id="KW-1133">Transmembrane helix</keyword>
<gene>
    <name evidence="2" type="ORF">OV287_13685</name>
</gene>
<feature type="transmembrane region" description="Helical" evidence="1">
    <location>
        <begin position="205"/>
        <end position="224"/>
    </location>
</feature>
<evidence type="ECO:0000313" key="2">
    <source>
        <dbReference type="EMBL" id="MCY1075538.1"/>
    </source>
</evidence>
<accession>A0ABT4A1M1</accession>
<dbReference type="PANTHER" id="PTHR36833">
    <property type="entry name" value="SLR0610 PROTEIN-RELATED"/>
    <property type="match status" value="1"/>
</dbReference>
<dbReference type="RefSeq" id="WP_267534469.1">
    <property type="nucleotide sequence ID" value="NZ_JAPNKA010000001.1"/>
</dbReference>
<dbReference type="PANTHER" id="PTHR36833:SF1">
    <property type="entry name" value="INTEGRAL MEMBRANE TRANSPORT PROTEIN"/>
    <property type="match status" value="1"/>
</dbReference>
<dbReference type="EMBL" id="JAPNKA010000001">
    <property type="protein sequence ID" value="MCY1075538.1"/>
    <property type="molecule type" value="Genomic_DNA"/>
</dbReference>
<sequence length="268" mass="29787">MLARLAHWVWIYCRLQLLHLRVQLEYEADFWLGIVAMVLRHTTGFVFLWAVFLHVPQVQGWGQWEMIFLYALAIIPIGLVELFYDGPWELTGLVNLGELDGLLLRPLPAALQVICHGSSLHGLGSVALGLVLLGRAVSELNLALAPWQYVFIAATVLGSTLLIGSLNLMAQCVVFWEPDTSMQLPVLVQEMSAIARYPLTLYGRLLQWITTWVLPFAFVSYFPGTVLLHKPEANPWLGYGAPLVGLAVTGVAGLLWTHCLKRYQGVGG</sequence>
<name>A0ABT4A1M1_9BACT</name>
<proteinExistence type="predicted"/>
<dbReference type="Proteomes" id="UP001207654">
    <property type="component" value="Unassembled WGS sequence"/>
</dbReference>
<feature type="transmembrane region" description="Helical" evidence="1">
    <location>
        <begin position="67"/>
        <end position="84"/>
    </location>
</feature>